<dbReference type="AlphaFoldDB" id="A0A5B9EDV2"/>
<sequence length="426" mass="46668">MLRRLTAMATPATIPLTDQERSLILSELTAILESGPFRSSKRYPAMLEYCVRHTLDGETDKLRERQLGIVLFSRSPGYETSSDPIVRMAASEIRKRLAQYYDLVGDRAQVRISLPPGTYVAEFRFLFHLTTASVPSAPDLLVGSLGQTHLEPVMQPGIPILSEGVLTKEIHEGRRFSRLILFLLLVAVAVAGVWGIQRARANRRIPEFWRTFIDGNGGPVLTVVGQLVPHVDGKTDPEPPLSSDIYRTSHYVSVGDASSAMRACLVLARLGMDCQMKAVSTTDLSNVHSHPAIFVGAYNNPWVLRITQAIPYRFGELACKCILDTRTGERIGGVDFSIPRDQITTDYSIVASFHSDVTDGPVVVIAGIGPMSTEAAAEFTTLTERSAELFSHAPKGWKGGNVEAVLATDVVNGIPGHTRILKTAFW</sequence>
<organism evidence="2 3">
    <name type="scientific">Terriglobus albidus</name>
    <dbReference type="NCBI Taxonomy" id="1592106"/>
    <lineage>
        <taxon>Bacteria</taxon>
        <taxon>Pseudomonadati</taxon>
        <taxon>Acidobacteriota</taxon>
        <taxon>Terriglobia</taxon>
        <taxon>Terriglobales</taxon>
        <taxon>Acidobacteriaceae</taxon>
        <taxon>Terriglobus</taxon>
    </lineage>
</organism>
<dbReference type="RefSeq" id="WP_147648138.1">
    <property type="nucleotide sequence ID" value="NZ_CP042806.1"/>
</dbReference>
<evidence type="ECO:0000313" key="2">
    <source>
        <dbReference type="EMBL" id="QEE28940.1"/>
    </source>
</evidence>
<keyword evidence="1" id="KW-0812">Transmembrane</keyword>
<evidence type="ECO:0008006" key="4">
    <source>
        <dbReference type="Google" id="ProtNLM"/>
    </source>
</evidence>
<dbReference type="EMBL" id="CP042806">
    <property type="protein sequence ID" value="QEE28940.1"/>
    <property type="molecule type" value="Genomic_DNA"/>
</dbReference>
<accession>A0A5B9EDV2</accession>
<dbReference type="Proteomes" id="UP000321820">
    <property type="component" value="Chromosome"/>
</dbReference>
<keyword evidence="1" id="KW-1133">Transmembrane helix</keyword>
<reference evidence="2 3" key="1">
    <citation type="submission" date="2019-08" db="EMBL/GenBank/DDBJ databases">
        <title>Complete genome sequence of Terriglobus albidus strain ORNL.</title>
        <authorList>
            <person name="Podar M."/>
        </authorList>
    </citation>
    <scope>NUCLEOTIDE SEQUENCE [LARGE SCALE GENOMIC DNA]</scope>
    <source>
        <strain evidence="2 3">ORNL</strain>
    </source>
</reference>
<gene>
    <name evidence="2" type="ORF">FTW19_13590</name>
</gene>
<keyword evidence="1" id="KW-0472">Membrane</keyword>
<dbReference type="KEGG" id="talb:FTW19_13590"/>
<dbReference type="OrthoDB" id="115074at2"/>
<proteinExistence type="predicted"/>
<feature type="transmembrane region" description="Helical" evidence="1">
    <location>
        <begin position="176"/>
        <end position="196"/>
    </location>
</feature>
<name>A0A5B9EDV2_9BACT</name>
<keyword evidence="3" id="KW-1185">Reference proteome</keyword>
<protein>
    <recommendedName>
        <fullName evidence="4">Adenylate cyclase</fullName>
    </recommendedName>
</protein>
<evidence type="ECO:0000256" key="1">
    <source>
        <dbReference type="SAM" id="Phobius"/>
    </source>
</evidence>
<evidence type="ECO:0000313" key="3">
    <source>
        <dbReference type="Proteomes" id="UP000321820"/>
    </source>
</evidence>